<dbReference type="AlphaFoldDB" id="A0A0H2RLJ7"/>
<proteinExistence type="predicted"/>
<gene>
    <name evidence="1" type="ORF">SCHPADRAFT_524089</name>
</gene>
<dbReference type="Proteomes" id="UP000053477">
    <property type="component" value="Unassembled WGS sequence"/>
</dbReference>
<evidence type="ECO:0000313" key="1">
    <source>
        <dbReference type="EMBL" id="KLO10333.1"/>
    </source>
</evidence>
<name>A0A0H2RLJ7_9AGAM</name>
<keyword evidence="2" id="KW-1185">Reference proteome</keyword>
<dbReference type="EMBL" id="KQ086029">
    <property type="protein sequence ID" value="KLO10333.1"/>
    <property type="molecule type" value="Genomic_DNA"/>
</dbReference>
<evidence type="ECO:0000313" key="2">
    <source>
        <dbReference type="Proteomes" id="UP000053477"/>
    </source>
</evidence>
<accession>A0A0H2RLJ7</accession>
<organism evidence="1 2">
    <name type="scientific">Schizopora paradoxa</name>
    <dbReference type="NCBI Taxonomy" id="27342"/>
    <lineage>
        <taxon>Eukaryota</taxon>
        <taxon>Fungi</taxon>
        <taxon>Dikarya</taxon>
        <taxon>Basidiomycota</taxon>
        <taxon>Agaricomycotina</taxon>
        <taxon>Agaricomycetes</taxon>
        <taxon>Hymenochaetales</taxon>
        <taxon>Schizoporaceae</taxon>
        <taxon>Schizopora</taxon>
    </lineage>
</organism>
<dbReference type="InParanoid" id="A0A0H2RLJ7"/>
<sequence length="287" mass="32706">MGGVKQKSRLKDKDSTSLARFQSLPFEIIFEILAYAALHSTKTALSICRVATWTKDLGYEGLYGISVISTVEKLRRFFKVLGLHVKELLPTFMPLLTGEREVRIEPKPELRQLVCSLWLPTSSSKSYDWRESELQKSQSLRNLTHLFLMEVEENSCFAPVKNLPSLTHLAVPFFTASRYKSKKNSEFAASARFLRYEQLDMVLVHYREEAVRKIMPRNVAEGLVVNANSFNQRLYAFPYDSISEIAGLWKSAARGRISIWEDAKIVLKHAQQASGSTSFASSKVRFI</sequence>
<protein>
    <submittedName>
        <fullName evidence="1">Uncharacterized protein</fullName>
    </submittedName>
</protein>
<reference evidence="1 2" key="1">
    <citation type="submission" date="2015-04" db="EMBL/GenBank/DDBJ databases">
        <title>Complete genome sequence of Schizopora paradoxa KUC8140, a cosmopolitan wood degrader in East Asia.</title>
        <authorList>
            <consortium name="DOE Joint Genome Institute"/>
            <person name="Min B."/>
            <person name="Park H."/>
            <person name="Jang Y."/>
            <person name="Kim J.-J."/>
            <person name="Kim K.H."/>
            <person name="Pangilinan J."/>
            <person name="Lipzen A."/>
            <person name="Riley R."/>
            <person name="Grigoriev I.V."/>
            <person name="Spatafora J.W."/>
            <person name="Choi I.-G."/>
        </authorList>
    </citation>
    <scope>NUCLEOTIDE SEQUENCE [LARGE SCALE GENOMIC DNA]</scope>
    <source>
        <strain evidence="1 2">KUC8140</strain>
    </source>
</reference>